<organism evidence="2 3">
    <name type="scientific">Popillia japonica</name>
    <name type="common">Japanese beetle</name>
    <dbReference type="NCBI Taxonomy" id="7064"/>
    <lineage>
        <taxon>Eukaryota</taxon>
        <taxon>Metazoa</taxon>
        <taxon>Ecdysozoa</taxon>
        <taxon>Arthropoda</taxon>
        <taxon>Hexapoda</taxon>
        <taxon>Insecta</taxon>
        <taxon>Pterygota</taxon>
        <taxon>Neoptera</taxon>
        <taxon>Endopterygota</taxon>
        <taxon>Coleoptera</taxon>
        <taxon>Polyphaga</taxon>
        <taxon>Scarabaeiformia</taxon>
        <taxon>Scarabaeidae</taxon>
        <taxon>Rutelinae</taxon>
        <taxon>Popillia</taxon>
    </lineage>
</organism>
<dbReference type="AlphaFoldDB" id="A0AAW1KLE7"/>
<feature type="coiled-coil region" evidence="1">
    <location>
        <begin position="2"/>
        <end position="73"/>
    </location>
</feature>
<reference evidence="2 3" key="1">
    <citation type="journal article" date="2024" name="BMC Genomics">
        <title>De novo assembly and annotation of Popillia japonica's genome with initial clues to its potential as an invasive pest.</title>
        <authorList>
            <person name="Cucini C."/>
            <person name="Boschi S."/>
            <person name="Funari R."/>
            <person name="Cardaioli E."/>
            <person name="Iannotti N."/>
            <person name="Marturano G."/>
            <person name="Paoli F."/>
            <person name="Bruttini M."/>
            <person name="Carapelli A."/>
            <person name="Frati F."/>
            <person name="Nardi F."/>
        </authorList>
    </citation>
    <scope>NUCLEOTIDE SEQUENCE [LARGE SCALE GENOMIC DNA]</scope>
    <source>
        <strain evidence="2">DMR45628</strain>
    </source>
</reference>
<keyword evidence="3" id="KW-1185">Reference proteome</keyword>
<evidence type="ECO:0000256" key="1">
    <source>
        <dbReference type="SAM" id="Coils"/>
    </source>
</evidence>
<gene>
    <name evidence="2" type="ORF">QE152_g22090</name>
</gene>
<dbReference type="EMBL" id="JASPKY010000211">
    <property type="protein sequence ID" value="KAK9720369.1"/>
    <property type="molecule type" value="Genomic_DNA"/>
</dbReference>
<keyword evidence="1" id="KW-0175">Coiled coil</keyword>
<protein>
    <submittedName>
        <fullName evidence="2">Uncharacterized protein</fullName>
    </submittedName>
</protein>
<dbReference type="Proteomes" id="UP001458880">
    <property type="component" value="Unassembled WGS sequence"/>
</dbReference>
<proteinExistence type="predicted"/>
<evidence type="ECO:0000313" key="2">
    <source>
        <dbReference type="EMBL" id="KAK9720369.1"/>
    </source>
</evidence>
<comment type="caution">
    <text evidence="2">The sequence shown here is derived from an EMBL/GenBank/DDBJ whole genome shotgun (WGS) entry which is preliminary data.</text>
</comment>
<accession>A0AAW1KLE7</accession>
<evidence type="ECO:0000313" key="3">
    <source>
        <dbReference type="Proteomes" id="UP001458880"/>
    </source>
</evidence>
<name>A0AAW1KLE7_POPJA</name>
<sequence>MMKEFKLDQKEIKDELQKLGAEQELIKEKLIRYLYNKKIRYLKNENMVLRQENVEIKKEVREMRIDIERREKEQRQNNIVMTGLPIDTDNTNALKEAMENFIKEHLEIDVKV</sequence>